<name>J9ZD64_LEPFM</name>
<evidence type="ECO:0000313" key="2">
    <source>
        <dbReference type="Proteomes" id="UP000006177"/>
    </source>
</evidence>
<dbReference type="HOGENOM" id="CLU_3100367_0_0_0"/>
<dbReference type="Proteomes" id="UP000006177">
    <property type="component" value="Chromosome"/>
</dbReference>
<evidence type="ECO:0000313" key="1">
    <source>
        <dbReference type="EMBL" id="AFS54640.1"/>
    </source>
</evidence>
<protein>
    <submittedName>
        <fullName evidence="1">Uncharacterized protein</fullName>
    </submittedName>
</protein>
<gene>
    <name evidence="1" type="ordered locus">LFML04_2451</name>
</gene>
<dbReference type="PATRIC" id="fig|1048260.3.peg.2666"/>
<proteinExistence type="predicted"/>
<accession>J9ZD64</accession>
<dbReference type="KEGG" id="lfi:LFML04_2451"/>
<dbReference type="EMBL" id="CP002919">
    <property type="protein sequence ID" value="AFS54640.1"/>
    <property type="molecule type" value="Genomic_DNA"/>
</dbReference>
<sequence length="51" mass="5789">MVTSGCGISAFYKIASIGATRFPDWDPLRNVSDEIVFFRSSFRKKLSDHFS</sequence>
<organism evidence="1 2">
    <name type="scientific">Leptospirillum ferriphilum (strain ML-04)</name>
    <dbReference type="NCBI Taxonomy" id="1048260"/>
    <lineage>
        <taxon>Bacteria</taxon>
        <taxon>Pseudomonadati</taxon>
        <taxon>Nitrospirota</taxon>
        <taxon>Nitrospiria</taxon>
        <taxon>Nitrospirales</taxon>
        <taxon>Nitrospiraceae</taxon>
        <taxon>Leptospirillum</taxon>
    </lineage>
</organism>
<dbReference type="AlphaFoldDB" id="J9ZD64"/>
<reference evidence="1 2" key="1">
    <citation type="journal article" date="2011" name="J. Microbiol.">
        <title>Complete genome of Leptospirillum ferriphilum ML-04 provides insight into its physiology and environmental adaptation.</title>
        <authorList>
            <person name="Mi S."/>
            <person name="Song J."/>
            <person name="Lin J."/>
            <person name="Che Y."/>
            <person name="Zheng H."/>
            <person name="Lin J."/>
        </authorList>
    </citation>
    <scope>NUCLEOTIDE SEQUENCE [LARGE SCALE GENOMIC DNA]</scope>
    <source>
        <strain evidence="1 2">ML-04</strain>
    </source>
</reference>